<sequence length="226" mass="25199">MTKTTEHTYRNEFTQSDRELLEGYFRLAESMADLIGPHCEVVIHSLENFEQSVVKIVNGHHTGRKVGSPITDLGLKMLRLYEQTGEVTPKSYFSNNKGGAMLKSSTCILTGSDDKAIGMFCVNMNLSHPFPEIIKTLMPDMSQHQSFDMTENFSASAGDVVEQALTHAVSEVNADPSVNLKGHNKAITKILFDNGIFELKEATNIVANHLSITKHAVYKYIREFKS</sequence>
<organism evidence="3 4">
    <name type="scientific">Shewanella hanedai</name>
    <name type="common">Alteromonas hanedai</name>
    <dbReference type="NCBI Taxonomy" id="25"/>
    <lineage>
        <taxon>Bacteria</taxon>
        <taxon>Pseudomonadati</taxon>
        <taxon>Pseudomonadota</taxon>
        <taxon>Gammaproteobacteria</taxon>
        <taxon>Alteromonadales</taxon>
        <taxon>Shewanellaceae</taxon>
        <taxon>Shewanella</taxon>
    </lineage>
</organism>
<keyword evidence="4" id="KW-1185">Reference proteome</keyword>
<dbReference type="EMBL" id="VKGK01000009">
    <property type="protein sequence ID" value="TRY14605.1"/>
    <property type="molecule type" value="Genomic_DNA"/>
</dbReference>
<feature type="domain" description="Transcriptional regulator DauR-like HTH" evidence="2">
    <location>
        <begin position="162"/>
        <end position="222"/>
    </location>
</feature>
<dbReference type="Proteomes" id="UP000318126">
    <property type="component" value="Unassembled WGS sequence"/>
</dbReference>
<dbReference type="Pfam" id="PF08348">
    <property type="entry name" value="PAS_6"/>
    <property type="match status" value="1"/>
</dbReference>
<dbReference type="PANTHER" id="PTHR35568">
    <property type="entry name" value="TRANSCRIPTIONAL REGULATOR DAUR"/>
    <property type="match status" value="1"/>
</dbReference>
<dbReference type="AlphaFoldDB" id="A0A553JQ64"/>
<dbReference type="InterPro" id="IPR039446">
    <property type="entry name" value="DauR-like"/>
</dbReference>
<evidence type="ECO:0000313" key="3">
    <source>
        <dbReference type="EMBL" id="TRY14605.1"/>
    </source>
</evidence>
<evidence type="ECO:0000259" key="2">
    <source>
        <dbReference type="Pfam" id="PF13309"/>
    </source>
</evidence>
<name>A0A553JQ64_SHEHA</name>
<proteinExistence type="predicted"/>
<dbReference type="RefSeq" id="WP_143564318.1">
    <property type="nucleotide sequence ID" value="NZ_BMPL01000007.1"/>
</dbReference>
<accession>A0A553JQ64</accession>
<evidence type="ECO:0008006" key="5">
    <source>
        <dbReference type="Google" id="ProtNLM"/>
    </source>
</evidence>
<comment type="caution">
    <text evidence="3">The sequence shown here is derived from an EMBL/GenBank/DDBJ whole genome shotgun (WGS) entry which is preliminary data.</text>
</comment>
<reference evidence="4" key="1">
    <citation type="submission" date="2019-07" db="EMBL/GenBank/DDBJ databases">
        <title>Shewanella sp. YLB-08 draft genomic sequence.</title>
        <authorList>
            <person name="Yu L."/>
        </authorList>
    </citation>
    <scope>NUCLEOTIDE SEQUENCE [LARGE SCALE GENOMIC DNA]</scope>
    <source>
        <strain evidence="4">JCM 20706</strain>
    </source>
</reference>
<dbReference type="PANTHER" id="PTHR35568:SF1">
    <property type="entry name" value="TRANSCRIPTIONAL REGULATOR DAUR"/>
    <property type="match status" value="1"/>
</dbReference>
<dbReference type="InterPro" id="IPR039445">
    <property type="entry name" value="DauR-like_HTH"/>
</dbReference>
<dbReference type="Pfam" id="PF13309">
    <property type="entry name" value="HTH_22"/>
    <property type="match status" value="1"/>
</dbReference>
<evidence type="ECO:0000313" key="4">
    <source>
        <dbReference type="Proteomes" id="UP000318126"/>
    </source>
</evidence>
<gene>
    <name evidence="3" type="ORF">FN961_09395</name>
</gene>
<dbReference type="OrthoDB" id="9796595at2"/>
<feature type="domain" description="YheO-like" evidence="1">
    <location>
        <begin position="21"/>
        <end position="129"/>
    </location>
</feature>
<protein>
    <recommendedName>
        <fullName evidence="5">Transcriptional regulator</fullName>
    </recommendedName>
</protein>
<evidence type="ECO:0000259" key="1">
    <source>
        <dbReference type="Pfam" id="PF08348"/>
    </source>
</evidence>
<dbReference type="InterPro" id="IPR013559">
    <property type="entry name" value="YheO"/>
</dbReference>